<dbReference type="GO" id="GO:0016887">
    <property type="term" value="F:ATP hydrolysis activity"/>
    <property type="evidence" value="ECO:0007669"/>
    <property type="project" value="InterPro"/>
</dbReference>
<dbReference type="InterPro" id="IPR017871">
    <property type="entry name" value="ABC_transporter-like_CS"/>
</dbReference>
<evidence type="ECO:0000313" key="16">
    <source>
        <dbReference type="EMBL" id="TDO95350.1"/>
    </source>
</evidence>
<dbReference type="AlphaFoldDB" id="A0A4R6M4C4"/>
<evidence type="ECO:0000256" key="13">
    <source>
        <dbReference type="RuleBase" id="RU363032"/>
    </source>
</evidence>
<evidence type="ECO:0000256" key="8">
    <source>
        <dbReference type="ARBA" id="ARBA00022741"/>
    </source>
</evidence>
<evidence type="ECO:0000256" key="6">
    <source>
        <dbReference type="ARBA" id="ARBA00022475"/>
    </source>
</evidence>
<dbReference type="Gene3D" id="1.10.3720.10">
    <property type="entry name" value="MetI-like"/>
    <property type="match status" value="1"/>
</dbReference>
<keyword evidence="9 16" id="KW-0067">ATP-binding</keyword>
<evidence type="ECO:0000256" key="9">
    <source>
        <dbReference type="ARBA" id="ARBA00022840"/>
    </source>
</evidence>
<dbReference type="RefSeq" id="WP_133505265.1">
    <property type="nucleotide sequence ID" value="NZ_SNXC01000017.1"/>
</dbReference>
<evidence type="ECO:0000256" key="5">
    <source>
        <dbReference type="ARBA" id="ARBA00022448"/>
    </source>
</evidence>
<dbReference type="NCBIfam" id="TIGR01726">
    <property type="entry name" value="HEQRo_perm_3TM"/>
    <property type="match status" value="1"/>
</dbReference>
<evidence type="ECO:0000256" key="1">
    <source>
        <dbReference type="ARBA" id="ARBA00004417"/>
    </source>
</evidence>
<evidence type="ECO:0000313" key="17">
    <source>
        <dbReference type="Proteomes" id="UP000294656"/>
    </source>
</evidence>
<comment type="subcellular location">
    <subcellularLocation>
        <location evidence="2">Cell inner membrane</location>
        <topology evidence="2">Multi-pass membrane protein</topology>
    </subcellularLocation>
    <subcellularLocation>
        <location evidence="1">Cell inner membrane</location>
        <topology evidence="1">Peripheral membrane protein</topology>
    </subcellularLocation>
    <subcellularLocation>
        <location evidence="13">Cell membrane</location>
        <topology evidence="13">Multi-pass membrane protein</topology>
    </subcellularLocation>
</comment>
<feature type="transmembrane region" description="Helical" evidence="13">
    <location>
        <begin position="57"/>
        <end position="77"/>
    </location>
</feature>
<keyword evidence="7 13" id="KW-0812">Transmembrane</keyword>
<organism evidence="16 17">
    <name type="scientific">Marinomonas balearica</name>
    <dbReference type="NCBI Taxonomy" id="491947"/>
    <lineage>
        <taxon>Bacteria</taxon>
        <taxon>Pseudomonadati</taxon>
        <taxon>Pseudomonadota</taxon>
        <taxon>Gammaproteobacteria</taxon>
        <taxon>Oceanospirillales</taxon>
        <taxon>Oceanospirillaceae</taxon>
        <taxon>Marinomonas</taxon>
    </lineage>
</organism>
<dbReference type="Pfam" id="PF00005">
    <property type="entry name" value="ABC_tran"/>
    <property type="match status" value="1"/>
</dbReference>
<reference evidence="16 17" key="1">
    <citation type="submission" date="2019-03" db="EMBL/GenBank/DDBJ databases">
        <title>Genomic Encyclopedia of Type Strains, Phase III (KMG-III): the genomes of soil and plant-associated and newly described type strains.</title>
        <authorList>
            <person name="Whitman W."/>
        </authorList>
    </citation>
    <scope>NUCLEOTIDE SEQUENCE [LARGE SCALE GENOMIC DNA]</scope>
    <source>
        <strain evidence="16 17">CECT 7378</strain>
    </source>
</reference>
<dbReference type="InterPro" id="IPR000515">
    <property type="entry name" value="MetI-like"/>
</dbReference>
<keyword evidence="11 13" id="KW-1133">Transmembrane helix</keyword>
<dbReference type="InterPro" id="IPR003439">
    <property type="entry name" value="ABC_transporter-like_ATP-bd"/>
</dbReference>
<evidence type="ECO:0000256" key="12">
    <source>
        <dbReference type="ARBA" id="ARBA00023136"/>
    </source>
</evidence>
<dbReference type="OrthoDB" id="9802264at2"/>
<dbReference type="CDD" id="cd03262">
    <property type="entry name" value="ABC_HisP_GlnQ"/>
    <property type="match status" value="1"/>
</dbReference>
<evidence type="ECO:0000256" key="3">
    <source>
        <dbReference type="ARBA" id="ARBA00005417"/>
    </source>
</evidence>
<dbReference type="PROSITE" id="PS50928">
    <property type="entry name" value="ABC_TM1"/>
    <property type="match status" value="1"/>
</dbReference>
<feature type="transmembrane region" description="Helical" evidence="13">
    <location>
        <begin position="89"/>
        <end position="110"/>
    </location>
</feature>
<dbReference type="Pfam" id="PF00528">
    <property type="entry name" value="BPD_transp_1"/>
    <property type="match status" value="1"/>
</dbReference>
<dbReference type="PROSITE" id="PS50893">
    <property type="entry name" value="ABC_TRANSPORTER_2"/>
    <property type="match status" value="1"/>
</dbReference>
<keyword evidence="17" id="KW-1185">Reference proteome</keyword>
<dbReference type="PANTHER" id="PTHR43166:SF9">
    <property type="entry name" value="GLUTAMATE_ASPARTATE IMPORT ATP-BINDING PROTEIN GLTL"/>
    <property type="match status" value="1"/>
</dbReference>
<dbReference type="GO" id="GO:0006865">
    <property type="term" value="P:amino acid transport"/>
    <property type="evidence" value="ECO:0007669"/>
    <property type="project" value="UniProtKB-KW"/>
</dbReference>
<sequence length="508" mass="56075">MSLDWEYFFSLFTMASFYKACVTVVILSTLSWILGLGLGFVVACAKMSTSRWMNIPAGVFIWFFRSVPLLVVLVFVYNLPQLFPSTGPYLGVAFISGLVSLVITEAAYMAEIHRSGLLSVAKGQREAGHALNIGFLGIQRLIIIPQAIRISMPALINEYVTVIKLSSLVSTISLVEILQVGQRLYSQNFLVMETLLAVAVYYVAIVTIFGSVLQWVEKKLDVPSRKPETLTDSKCAELRKQATAIPMRENVDTKGLPPALNLKKIRKQFGDHEVLKQIDMQIKIGEVVSIIGPSGSGKTTLIRTINLLESLNGGEVVLFGEDFIKGGQKPNSKTVRQGLQRIGMVFQSFNLFPHKTALENIMLAPRYHGKPQDKEVNRNQALYLLDRVGLLAHADKYPHQLSGGQQQRVAIARTLALSPDIILFDEPTSALDPEMVGEVLKVIQDLAKEGMTLVIVTHEMDFALSVSDRVVMMEHGVVQADASPAEITNANSETPDLLRAKQFMGIES</sequence>
<dbReference type="InterPro" id="IPR027417">
    <property type="entry name" value="P-loop_NTPase"/>
</dbReference>
<evidence type="ECO:0000259" key="15">
    <source>
        <dbReference type="PROSITE" id="PS50928"/>
    </source>
</evidence>
<evidence type="ECO:0000256" key="4">
    <source>
        <dbReference type="ARBA" id="ARBA00010072"/>
    </source>
</evidence>
<keyword evidence="5 13" id="KW-0813">Transport</keyword>
<dbReference type="GO" id="GO:0043190">
    <property type="term" value="C:ATP-binding cassette (ABC) transporter complex"/>
    <property type="evidence" value="ECO:0007669"/>
    <property type="project" value="InterPro"/>
</dbReference>
<feature type="domain" description="ABC transmembrane type-1" evidence="15">
    <location>
        <begin position="17"/>
        <end position="213"/>
    </location>
</feature>
<feature type="transmembrane region" description="Helical" evidence="13">
    <location>
        <begin position="20"/>
        <end position="45"/>
    </location>
</feature>
<dbReference type="PROSITE" id="PS00211">
    <property type="entry name" value="ABC_TRANSPORTER_1"/>
    <property type="match status" value="1"/>
</dbReference>
<dbReference type="InterPro" id="IPR035906">
    <property type="entry name" value="MetI-like_sf"/>
</dbReference>
<protein>
    <submittedName>
        <fullName evidence="16">Amino acid ABC transporter membrane protein (PAAT family) /amino acid ABC transporter ATP-binding protein (PAAT family)</fullName>
    </submittedName>
</protein>
<comment type="caution">
    <text evidence="16">The sequence shown here is derived from an EMBL/GenBank/DDBJ whole genome shotgun (WGS) entry which is preliminary data.</text>
</comment>
<dbReference type="SUPFAM" id="SSF161098">
    <property type="entry name" value="MetI-like"/>
    <property type="match status" value="1"/>
</dbReference>
<keyword evidence="12 13" id="KW-0472">Membrane</keyword>
<dbReference type="GO" id="GO:0022857">
    <property type="term" value="F:transmembrane transporter activity"/>
    <property type="evidence" value="ECO:0007669"/>
    <property type="project" value="InterPro"/>
</dbReference>
<proteinExistence type="inferred from homology"/>
<name>A0A4R6M4C4_9GAMM</name>
<feature type="domain" description="ABC transporter" evidence="14">
    <location>
        <begin position="260"/>
        <end position="500"/>
    </location>
</feature>
<comment type="similarity">
    <text evidence="4">Belongs to the binding-protein-dependent transport system permease family. HisMQ subfamily.</text>
</comment>
<dbReference type="InterPro" id="IPR050086">
    <property type="entry name" value="MetN_ABC_transporter-like"/>
</dbReference>
<keyword evidence="10" id="KW-0029">Amino-acid transport</keyword>
<comment type="similarity">
    <text evidence="3">Belongs to the ABC transporter superfamily.</text>
</comment>
<dbReference type="PANTHER" id="PTHR43166">
    <property type="entry name" value="AMINO ACID IMPORT ATP-BINDING PROTEIN"/>
    <property type="match status" value="1"/>
</dbReference>
<dbReference type="SUPFAM" id="SSF52540">
    <property type="entry name" value="P-loop containing nucleoside triphosphate hydrolases"/>
    <property type="match status" value="1"/>
</dbReference>
<evidence type="ECO:0000256" key="2">
    <source>
        <dbReference type="ARBA" id="ARBA00004429"/>
    </source>
</evidence>
<evidence type="ECO:0000256" key="10">
    <source>
        <dbReference type="ARBA" id="ARBA00022970"/>
    </source>
</evidence>
<evidence type="ECO:0000259" key="14">
    <source>
        <dbReference type="PROSITE" id="PS50893"/>
    </source>
</evidence>
<dbReference type="InterPro" id="IPR003593">
    <property type="entry name" value="AAA+_ATPase"/>
</dbReference>
<dbReference type="Gene3D" id="3.40.50.300">
    <property type="entry name" value="P-loop containing nucleotide triphosphate hydrolases"/>
    <property type="match status" value="1"/>
</dbReference>
<gene>
    <name evidence="16" type="ORF">DFP79_3591</name>
</gene>
<dbReference type="Proteomes" id="UP000294656">
    <property type="component" value="Unassembled WGS sequence"/>
</dbReference>
<dbReference type="InterPro" id="IPR010065">
    <property type="entry name" value="AA_ABC_transptr_permease_3TM"/>
</dbReference>
<dbReference type="SMART" id="SM00382">
    <property type="entry name" value="AAA"/>
    <property type="match status" value="1"/>
</dbReference>
<keyword evidence="8" id="KW-0547">Nucleotide-binding</keyword>
<evidence type="ECO:0000256" key="11">
    <source>
        <dbReference type="ARBA" id="ARBA00022989"/>
    </source>
</evidence>
<keyword evidence="6" id="KW-1003">Cell membrane</keyword>
<evidence type="ECO:0000256" key="7">
    <source>
        <dbReference type="ARBA" id="ARBA00022692"/>
    </source>
</evidence>
<feature type="transmembrane region" description="Helical" evidence="13">
    <location>
        <begin position="190"/>
        <end position="216"/>
    </location>
</feature>
<dbReference type="EMBL" id="SNXC01000017">
    <property type="protein sequence ID" value="TDO95350.1"/>
    <property type="molecule type" value="Genomic_DNA"/>
</dbReference>
<dbReference type="GO" id="GO:0005524">
    <property type="term" value="F:ATP binding"/>
    <property type="evidence" value="ECO:0007669"/>
    <property type="project" value="UniProtKB-KW"/>
</dbReference>
<accession>A0A4R6M4C4</accession>
<dbReference type="CDD" id="cd06261">
    <property type="entry name" value="TM_PBP2"/>
    <property type="match status" value="1"/>
</dbReference>